<dbReference type="Proteomes" id="UP000310108">
    <property type="component" value="Unassembled WGS sequence"/>
</dbReference>
<proteinExistence type="predicted"/>
<keyword evidence="2" id="KW-1185">Reference proteome</keyword>
<dbReference type="AlphaFoldDB" id="A0A4U6XGM9"/>
<protein>
    <submittedName>
        <fullName evidence="1">Uncharacterized protein</fullName>
    </submittedName>
</protein>
<evidence type="ECO:0000313" key="1">
    <source>
        <dbReference type="EMBL" id="TKW54935.1"/>
    </source>
</evidence>
<reference evidence="1 2" key="1">
    <citation type="journal article" date="2019" name="PLoS ONE">
        <title>Comparative genome analysis indicates high evolutionary potential of pathogenicity genes in Colletotrichum tanaceti.</title>
        <authorList>
            <person name="Lelwala R.V."/>
            <person name="Korhonen P.K."/>
            <person name="Young N.D."/>
            <person name="Scott J.B."/>
            <person name="Ades P.A."/>
            <person name="Gasser R.B."/>
            <person name="Taylor P.W.J."/>
        </authorList>
    </citation>
    <scope>NUCLEOTIDE SEQUENCE [LARGE SCALE GENOMIC DNA]</scope>
    <source>
        <strain evidence="1">BRIP57314</strain>
    </source>
</reference>
<dbReference type="EMBL" id="PJEX01000116">
    <property type="protein sequence ID" value="TKW54935.1"/>
    <property type="molecule type" value="Genomic_DNA"/>
</dbReference>
<organism evidence="1 2">
    <name type="scientific">Colletotrichum tanaceti</name>
    <dbReference type="NCBI Taxonomy" id="1306861"/>
    <lineage>
        <taxon>Eukaryota</taxon>
        <taxon>Fungi</taxon>
        <taxon>Dikarya</taxon>
        <taxon>Ascomycota</taxon>
        <taxon>Pezizomycotina</taxon>
        <taxon>Sordariomycetes</taxon>
        <taxon>Hypocreomycetidae</taxon>
        <taxon>Glomerellales</taxon>
        <taxon>Glomerellaceae</taxon>
        <taxon>Colletotrichum</taxon>
        <taxon>Colletotrichum destructivum species complex</taxon>
    </lineage>
</organism>
<name>A0A4U6XGM9_9PEZI</name>
<sequence length="67" mass="7832">MHWREFETLAQLPHRRLTLLWPAGLYNRTPDSAWGGNMRWRNVLRLAEMVMVKVPVFQGQVMPPGTS</sequence>
<comment type="caution">
    <text evidence="1">The sequence shown here is derived from an EMBL/GenBank/DDBJ whole genome shotgun (WGS) entry which is preliminary data.</text>
</comment>
<evidence type="ECO:0000313" key="2">
    <source>
        <dbReference type="Proteomes" id="UP000310108"/>
    </source>
</evidence>
<accession>A0A4U6XGM9</accession>
<gene>
    <name evidence="1" type="ORF">CTA1_5352</name>
</gene>